<sequence length="59" mass="6484">MLNAGDGPPHVINARTPPAKNARSLRAMDVRPPRAVAARWPQAMNSRAVRDEHPDGHRP</sequence>
<evidence type="ECO:0000313" key="2">
    <source>
        <dbReference type="EMBL" id="GAA2541665.1"/>
    </source>
</evidence>
<evidence type="ECO:0000256" key="1">
    <source>
        <dbReference type="SAM" id="MobiDB-lite"/>
    </source>
</evidence>
<protein>
    <submittedName>
        <fullName evidence="2">Uncharacterized protein</fullName>
    </submittedName>
</protein>
<proteinExistence type="predicted"/>
<dbReference type="Proteomes" id="UP001501095">
    <property type="component" value="Unassembled WGS sequence"/>
</dbReference>
<feature type="compositionally biased region" description="Basic and acidic residues" evidence="1">
    <location>
        <begin position="48"/>
        <end position="59"/>
    </location>
</feature>
<accession>A0ABP6B6E0</accession>
<keyword evidence="3" id="KW-1185">Reference proteome</keyword>
<dbReference type="EMBL" id="BAAATM010000015">
    <property type="protein sequence ID" value="GAA2541665.1"/>
    <property type="molecule type" value="Genomic_DNA"/>
</dbReference>
<reference evidence="3" key="1">
    <citation type="journal article" date="2019" name="Int. J. Syst. Evol. Microbiol.">
        <title>The Global Catalogue of Microorganisms (GCM) 10K type strain sequencing project: providing services to taxonomists for standard genome sequencing and annotation.</title>
        <authorList>
            <consortium name="The Broad Institute Genomics Platform"/>
            <consortium name="The Broad Institute Genome Sequencing Center for Infectious Disease"/>
            <person name="Wu L."/>
            <person name="Ma J."/>
        </authorList>
    </citation>
    <scope>NUCLEOTIDE SEQUENCE [LARGE SCALE GENOMIC DNA]</scope>
    <source>
        <strain evidence="3">JCM 6924</strain>
    </source>
</reference>
<feature type="region of interest" description="Disordered" evidence="1">
    <location>
        <begin position="1"/>
        <end position="59"/>
    </location>
</feature>
<gene>
    <name evidence="2" type="ORF">GCM10010423_45250</name>
</gene>
<organism evidence="2 3">
    <name type="scientific">Streptomyces levis</name>
    <dbReference type="NCBI Taxonomy" id="285566"/>
    <lineage>
        <taxon>Bacteria</taxon>
        <taxon>Bacillati</taxon>
        <taxon>Actinomycetota</taxon>
        <taxon>Actinomycetes</taxon>
        <taxon>Kitasatosporales</taxon>
        <taxon>Streptomycetaceae</taxon>
        <taxon>Streptomyces</taxon>
    </lineage>
</organism>
<comment type="caution">
    <text evidence="2">The sequence shown here is derived from an EMBL/GenBank/DDBJ whole genome shotgun (WGS) entry which is preliminary data.</text>
</comment>
<name>A0ABP6B6E0_9ACTN</name>
<evidence type="ECO:0000313" key="3">
    <source>
        <dbReference type="Proteomes" id="UP001501095"/>
    </source>
</evidence>